<protein>
    <submittedName>
        <fullName evidence="1">Uncharacterized protein</fullName>
    </submittedName>
</protein>
<evidence type="ECO:0000313" key="2">
    <source>
        <dbReference type="Proteomes" id="UP001500503"/>
    </source>
</evidence>
<sequence>MPARAPTVTSCPVTRSDVLRVLVGVHRADGPSRPSGPWRSYGARFPQYGGPILSLLVEPREQKEGRVRGDEAGGAAARESLTAVIPSSAGRAFCLRYAPKW</sequence>
<gene>
    <name evidence="1" type="ORF">GCM10023191_043380</name>
</gene>
<comment type="caution">
    <text evidence="1">The sequence shown here is derived from an EMBL/GenBank/DDBJ whole genome shotgun (WGS) entry which is preliminary data.</text>
</comment>
<reference evidence="2" key="1">
    <citation type="journal article" date="2019" name="Int. J. Syst. Evol. Microbiol.">
        <title>The Global Catalogue of Microorganisms (GCM) 10K type strain sequencing project: providing services to taxonomists for standard genome sequencing and annotation.</title>
        <authorList>
            <consortium name="The Broad Institute Genomics Platform"/>
            <consortium name="The Broad Institute Genome Sequencing Center for Infectious Disease"/>
            <person name="Wu L."/>
            <person name="Ma J."/>
        </authorList>
    </citation>
    <scope>NUCLEOTIDE SEQUENCE [LARGE SCALE GENOMIC DNA]</scope>
    <source>
        <strain evidence="2">JCM 17933</strain>
    </source>
</reference>
<name>A0ABP8Q8U6_9ACTN</name>
<dbReference type="EMBL" id="BAABHF010000024">
    <property type="protein sequence ID" value="GAA4498330.1"/>
    <property type="molecule type" value="Genomic_DNA"/>
</dbReference>
<dbReference type="Proteomes" id="UP001500503">
    <property type="component" value="Unassembled WGS sequence"/>
</dbReference>
<evidence type="ECO:0000313" key="1">
    <source>
        <dbReference type="EMBL" id="GAA4498330.1"/>
    </source>
</evidence>
<proteinExistence type="predicted"/>
<keyword evidence="2" id="KW-1185">Reference proteome</keyword>
<organism evidence="1 2">
    <name type="scientific">Actinoallomurus oryzae</name>
    <dbReference type="NCBI Taxonomy" id="502180"/>
    <lineage>
        <taxon>Bacteria</taxon>
        <taxon>Bacillati</taxon>
        <taxon>Actinomycetota</taxon>
        <taxon>Actinomycetes</taxon>
        <taxon>Streptosporangiales</taxon>
        <taxon>Thermomonosporaceae</taxon>
        <taxon>Actinoallomurus</taxon>
    </lineage>
</organism>
<accession>A0ABP8Q8U6</accession>